<dbReference type="InterPro" id="IPR045391">
    <property type="entry name" value="DUF6520"/>
</dbReference>
<comment type="caution">
    <text evidence="1">The sequence shown here is derived from an EMBL/GenBank/DDBJ whole genome shotgun (WGS) entry which is preliminary data.</text>
</comment>
<reference evidence="1 2" key="1">
    <citation type="journal article" date="2018" name="Nat. Biotechnol.">
        <title>A standardized bacterial taxonomy based on genome phylogeny substantially revises the tree of life.</title>
        <authorList>
            <person name="Parks D.H."/>
            <person name="Chuvochina M."/>
            <person name="Waite D.W."/>
            <person name="Rinke C."/>
            <person name="Skarshewski A."/>
            <person name="Chaumeil P.A."/>
            <person name="Hugenholtz P."/>
        </authorList>
    </citation>
    <scope>NUCLEOTIDE SEQUENCE [LARGE SCALE GENOMIC DNA]</scope>
    <source>
        <strain evidence="1">UBA10227</strain>
    </source>
</reference>
<dbReference type="EMBL" id="DPRK01000079">
    <property type="protein sequence ID" value="HCY80938.1"/>
    <property type="molecule type" value="Genomic_DNA"/>
</dbReference>
<evidence type="ECO:0000313" key="2">
    <source>
        <dbReference type="Proteomes" id="UP000263268"/>
    </source>
</evidence>
<protein>
    <submittedName>
        <fullName evidence="1">Uncharacterized protein</fullName>
    </submittedName>
</protein>
<dbReference type="Proteomes" id="UP000263268">
    <property type="component" value="Unassembled WGS sequence"/>
</dbReference>
<accession>A0A3D6BPK6</accession>
<dbReference type="Pfam" id="PF20130">
    <property type="entry name" value="DUF6520"/>
    <property type="match status" value="1"/>
</dbReference>
<proteinExistence type="predicted"/>
<dbReference type="AlphaFoldDB" id="A0A3D6BPK6"/>
<organism evidence="1 2">
    <name type="scientific">Xanthomarina gelatinilytica</name>
    <dbReference type="NCBI Taxonomy" id="1137281"/>
    <lineage>
        <taxon>Bacteria</taxon>
        <taxon>Pseudomonadati</taxon>
        <taxon>Bacteroidota</taxon>
        <taxon>Flavobacteriia</taxon>
        <taxon>Flavobacteriales</taxon>
        <taxon>Flavobacteriaceae</taxon>
        <taxon>Xanthomarina</taxon>
    </lineage>
</organism>
<evidence type="ECO:0000313" key="1">
    <source>
        <dbReference type="EMBL" id="HCY80938.1"/>
    </source>
</evidence>
<name>A0A3D6BPK6_9FLAO</name>
<sequence length="76" mass="8518">MVFMLAIVFAFATENNTSVMEDAPITGFIYQNGFCVPAPKDCDQISFMPCTYNGNQVYAEKFSDTYCRLKLTHSGL</sequence>
<gene>
    <name evidence="1" type="ORF">DHV22_04685</name>
</gene>